<dbReference type="EMBL" id="JANAVB010027940">
    <property type="protein sequence ID" value="KAJ6817473.1"/>
    <property type="molecule type" value="Genomic_DNA"/>
</dbReference>
<dbReference type="Proteomes" id="UP001140949">
    <property type="component" value="Unassembled WGS sequence"/>
</dbReference>
<reference evidence="1" key="1">
    <citation type="journal article" date="2023" name="GigaByte">
        <title>Genome assembly of the bearded iris, Iris pallida Lam.</title>
        <authorList>
            <person name="Bruccoleri R.E."/>
            <person name="Oakeley E.J."/>
            <person name="Faust A.M.E."/>
            <person name="Altorfer M."/>
            <person name="Dessus-Babus S."/>
            <person name="Burckhardt D."/>
            <person name="Oertli M."/>
            <person name="Naumann U."/>
            <person name="Petersen F."/>
            <person name="Wong J."/>
        </authorList>
    </citation>
    <scope>NUCLEOTIDE SEQUENCE</scope>
    <source>
        <strain evidence="1">GSM-AAB239-AS_SAM_17_03QT</strain>
    </source>
</reference>
<name>A0AAX6FMI0_IRIPA</name>
<protein>
    <submittedName>
        <fullName evidence="1">Pollen-specific leucine-rich repeat extensin-like protein 3</fullName>
    </submittedName>
</protein>
<comment type="caution">
    <text evidence="1">The sequence shown here is derived from an EMBL/GenBank/DDBJ whole genome shotgun (WGS) entry which is preliminary data.</text>
</comment>
<organism evidence="1 2">
    <name type="scientific">Iris pallida</name>
    <name type="common">Sweet iris</name>
    <dbReference type="NCBI Taxonomy" id="29817"/>
    <lineage>
        <taxon>Eukaryota</taxon>
        <taxon>Viridiplantae</taxon>
        <taxon>Streptophyta</taxon>
        <taxon>Embryophyta</taxon>
        <taxon>Tracheophyta</taxon>
        <taxon>Spermatophyta</taxon>
        <taxon>Magnoliopsida</taxon>
        <taxon>Liliopsida</taxon>
        <taxon>Asparagales</taxon>
        <taxon>Iridaceae</taxon>
        <taxon>Iridoideae</taxon>
        <taxon>Irideae</taxon>
        <taxon>Iris</taxon>
    </lineage>
</organism>
<proteinExistence type="predicted"/>
<sequence>MGASRRWSTGGSARLRLPGGALILAEAIWRAALRRPGGSSAPEARSAVKLCGGVVWPECGPAPTGEATRW</sequence>
<accession>A0AAX6FMI0</accession>
<dbReference type="AlphaFoldDB" id="A0AAX6FMI0"/>
<evidence type="ECO:0000313" key="1">
    <source>
        <dbReference type="EMBL" id="KAJ6817473.1"/>
    </source>
</evidence>
<reference evidence="1" key="2">
    <citation type="submission" date="2023-04" db="EMBL/GenBank/DDBJ databases">
        <authorList>
            <person name="Bruccoleri R.E."/>
            <person name="Oakeley E.J."/>
            <person name="Faust A.-M."/>
            <person name="Dessus-Babus S."/>
            <person name="Altorfer M."/>
            <person name="Burckhardt D."/>
            <person name="Oertli M."/>
            <person name="Naumann U."/>
            <person name="Petersen F."/>
            <person name="Wong J."/>
        </authorList>
    </citation>
    <scope>NUCLEOTIDE SEQUENCE</scope>
    <source>
        <strain evidence="1">GSM-AAB239-AS_SAM_17_03QT</strain>
        <tissue evidence="1">Leaf</tissue>
    </source>
</reference>
<gene>
    <name evidence="1" type="ORF">M6B38_412835</name>
</gene>
<evidence type="ECO:0000313" key="2">
    <source>
        <dbReference type="Proteomes" id="UP001140949"/>
    </source>
</evidence>
<keyword evidence="2" id="KW-1185">Reference proteome</keyword>